<dbReference type="EMBL" id="AODE01000039">
    <property type="protein sequence ID" value="EUJ25502.1"/>
    <property type="molecule type" value="Genomic_DNA"/>
</dbReference>
<dbReference type="InterPro" id="IPR011989">
    <property type="entry name" value="ARM-like"/>
</dbReference>
<dbReference type="InterPro" id="IPR004155">
    <property type="entry name" value="PBS_lyase_HEAT"/>
</dbReference>
<dbReference type="SUPFAM" id="SSF48371">
    <property type="entry name" value="ARM repeat"/>
    <property type="match status" value="1"/>
</dbReference>
<dbReference type="PATRIC" id="fig|1265820.5.peg.3293"/>
<dbReference type="AlphaFoldDB" id="W7BHW3"/>
<keyword evidence="2" id="KW-1185">Reference proteome</keyword>
<dbReference type="Pfam" id="PF13646">
    <property type="entry name" value="HEAT_2"/>
    <property type="match status" value="1"/>
</dbReference>
<accession>W7BHW3</accession>
<proteinExistence type="predicted"/>
<dbReference type="SMART" id="SM00567">
    <property type="entry name" value="EZ_HEAT"/>
    <property type="match status" value="2"/>
</dbReference>
<gene>
    <name evidence="1" type="ORF">PCORN_16653</name>
</gene>
<sequence>MLDKLYNANQVEFEWMYKHAQRKRNHSLKYSVLEIMASDREAGTIDGDVKKILLKSLVQEDRYTASMILDELIDIYDEELISYAIDNLTDEYFFKRLVCAEYLGVHRETRAVPMLITLLDDADDQVRVQVIEALGRMGDKSVVQVLLGQLKNTDNEFLKCAYYAALYNLEGDKTWINKLIGLLQSADSIVQTRAANRLVQITEGEVFFHEILDALERQILIETKQITKRRVAKSEVMLVGNETIIRGTQKRCLSEV</sequence>
<reference evidence="1 2" key="1">
    <citation type="journal article" date="2014" name="Int. J. Syst. Evol. Microbiol.">
        <title>Listeria floridensis sp. nov., Listeria aquatica sp. nov., Listeria cornellensis sp. nov., Listeria riparia sp. nov. and Listeria grandensis sp. nov., from agricultural and natural environments.</title>
        <authorList>
            <person name="den Bakker H.C."/>
            <person name="Warchocki S."/>
            <person name="Wright E.M."/>
            <person name="Allred A.F."/>
            <person name="Ahlstrom C."/>
            <person name="Manuel C.S."/>
            <person name="Stasiewicz M.J."/>
            <person name="Burrell A."/>
            <person name="Roof S."/>
            <person name="Strawn L."/>
            <person name="Fortes E.D."/>
            <person name="Nightingale K.K."/>
            <person name="Kephart D."/>
            <person name="Wiedmann M."/>
        </authorList>
    </citation>
    <scope>NUCLEOTIDE SEQUENCE [LARGE SCALE GENOMIC DNA]</scope>
    <source>
        <strain evidence="2">FSL F6-969</strain>
    </source>
</reference>
<dbReference type="Gene3D" id="1.25.10.10">
    <property type="entry name" value="Leucine-rich Repeat Variant"/>
    <property type="match status" value="1"/>
</dbReference>
<dbReference type="STRING" id="1265820.PCORN_16653"/>
<dbReference type="InterPro" id="IPR016024">
    <property type="entry name" value="ARM-type_fold"/>
</dbReference>
<name>W7BHW3_9LIST</name>
<evidence type="ECO:0000313" key="2">
    <source>
        <dbReference type="Proteomes" id="UP000019254"/>
    </source>
</evidence>
<comment type="caution">
    <text evidence="1">The sequence shown here is derived from an EMBL/GenBank/DDBJ whole genome shotgun (WGS) entry which is preliminary data.</text>
</comment>
<dbReference type="OrthoDB" id="2078380at2"/>
<organism evidence="1 2">
    <name type="scientific">Listeria cornellensis FSL F6-0969</name>
    <dbReference type="NCBI Taxonomy" id="1265820"/>
    <lineage>
        <taxon>Bacteria</taxon>
        <taxon>Bacillati</taxon>
        <taxon>Bacillota</taxon>
        <taxon>Bacilli</taxon>
        <taxon>Bacillales</taxon>
        <taxon>Listeriaceae</taxon>
        <taxon>Listeria</taxon>
    </lineage>
</organism>
<dbReference type="Proteomes" id="UP000019254">
    <property type="component" value="Unassembled WGS sequence"/>
</dbReference>
<evidence type="ECO:0000313" key="1">
    <source>
        <dbReference type="EMBL" id="EUJ25502.1"/>
    </source>
</evidence>
<dbReference type="GO" id="GO:0016829">
    <property type="term" value="F:lyase activity"/>
    <property type="evidence" value="ECO:0007669"/>
    <property type="project" value="UniProtKB-KW"/>
</dbReference>
<keyword evidence="1" id="KW-0456">Lyase</keyword>
<protein>
    <submittedName>
        <fullName evidence="1">PBS lyase HEAT domain-containing protein</fullName>
    </submittedName>
</protein>